<evidence type="ECO:0000313" key="1">
    <source>
        <dbReference type="EMBL" id="KAL3100436.1"/>
    </source>
</evidence>
<accession>A0ABD2KC31</accession>
<comment type="caution">
    <text evidence="1">The sequence shown here is derived from an EMBL/GenBank/DDBJ whole genome shotgun (WGS) entry which is preliminary data.</text>
</comment>
<reference evidence="1 2" key="1">
    <citation type="submission" date="2024-10" db="EMBL/GenBank/DDBJ databases">
        <authorList>
            <person name="Kim D."/>
        </authorList>
    </citation>
    <scope>NUCLEOTIDE SEQUENCE [LARGE SCALE GENOMIC DNA]</scope>
    <source>
        <strain evidence="1">Taebaek</strain>
    </source>
</reference>
<sequence>MSNPSLTKNAATQTVDSDEIVPEMPDERALHLQIIEDGDYSLIAWYGPERAKESLLDIRQFAESHGLPCTRVKMLIDKLDRGLIKWN</sequence>
<gene>
    <name evidence="1" type="ORF">niasHS_001739</name>
</gene>
<dbReference type="Proteomes" id="UP001620645">
    <property type="component" value="Unassembled WGS sequence"/>
</dbReference>
<dbReference type="AlphaFoldDB" id="A0ABD2KC31"/>
<protein>
    <submittedName>
        <fullName evidence="1">Uncharacterized protein</fullName>
    </submittedName>
</protein>
<name>A0ABD2KC31_HETSC</name>
<keyword evidence="2" id="KW-1185">Reference proteome</keyword>
<proteinExistence type="predicted"/>
<evidence type="ECO:0000313" key="2">
    <source>
        <dbReference type="Proteomes" id="UP001620645"/>
    </source>
</evidence>
<dbReference type="EMBL" id="JBICCN010000031">
    <property type="protein sequence ID" value="KAL3100436.1"/>
    <property type="molecule type" value="Genomic_DNA"/>
</dbReference>
<organism evidence="1 2">
    <name type="scientific">Heterodera schachtii</name>
    <name type="common">Sugarbeet cyst nematode worm</name>
    <name type="synonym">Tylenchus schachtii</name>
    <dbReference type="NCBI Taxonomy" id="97005"/>
    <lineage>
        <taxon>Eukaryota</taxon>
        <taxon>Metazoa</taxon>
        <taxon>Ecdysozoa</taxon>
        <taxon>Nematoda</taxon>
        <taxon>Chromadorea</taxon>
        <taxon>Rhabditida</taxon>
        <taxon>Tylenchina</taxon>
        <taxon>Tylenchomorpha</taxon>
        <taxon>Tylenchoidea</taxon>
        <taxon>Heteroderidae</taxon>
        <taxon>Heteroderinae</taxon>
        <taxon>Heterodera</taxon>
    </lineage>
</organism>